<feature type="region of interest" description="Disordered" evidence="1">
    <location>
        <begin position="1"/>
        <end position="97"/>
    </location>
</feature>
<dbReference type="HOGENOM" id="CLU_1563135_0_0_1"/>
<accession>E4ZJ80</accession>
<feature type="compositionally biased region" description="Polar residues" evidence="1">
    <location>
        <begin position="41"/>
        <end position="52"/>
    </location>
</feature>
<feature type="compositionally biased region" description="Pro residues" evidence="1">
    <location>
        <begin position="1"/>
        <end position="17"/>
    </location>
</feature>
<evidence type="ECO:0000313" key="3">
    <source>
        <dbReference type="Proteomes" id="UP000002668"/>
    </source>
</evidence>
<feature type="compositionally biased region" description="Pro residues" evidence="1">
    <location>
        <begin position="61"/>
        <end position="85"/>
    </location>
</feature>
<dbReference type="EMBL" id="FP929072">
    <property type="protein sequence ID" value="CBX91511.1"/>
    <property type="molecule type" value="Genomic_DNA"/>
</dbReference>
<dbReference type="GeneID" id="13287673"/>
<organism evidence="3">
    <name type="scientific">Leptosphaeria maculans (strain JN3 / isolate v23.1.3 / race Av1-4-5-6-7-8)</name>
    <name type="common">Blackleg fungus</name>
    <name type="synonym">Phoma lingam</name>
    <dbReference type="NCBI Taxonomy" id="985895"/>
    <lineage>
        <taxon>Eukaryota</taxon>
        <taxon>Fungi</taxon>
        <taxon>Dikarya</taxon>
        <taxon>Ascomycota</taxon>
        <taxon>Pezizomycotina</taxon>
        <taxon>Dothideomycetes</taxon>
        <taxon>Pleosporomycetidae</taxon>
        <taxon>Pleosporales</taxon>
        <taxon>Pleosporineae</taxon>
        <taxon>Leptosphaeriaceae</taxon>
        <taxon>Plenodomus</taxon>
        <taxon>Plenodomus lingam/Leptosphaeria maculans species complex</taxon>
    </lineage>
</organism>
<gene>
    <name evidence="2" type="ORF">LEMA_P070190.1</name>
</gene>
<sequence>MPSPPRPQPNIATPPPTNAQADVHNPHQRGVKCLATHLLPISQSHHTPTSPHTLDILATTPPSPLPKSPTTNPPPPVSSPLPAQAPPRRSLGRHGIPPHRDALAVYIHWARQRYYIARGHSGTHVPHGVAAGTAAVTHVYDEGRSMNDLRGVGAQFGEGVVGLGYPIEIEV</sequence>
<evidence type="ECO:0000313" key="2">
    <source>
        <dbReference type="EMBL" id="CBX91511.1"/>
    </source>
</evidence>
<reference evidence="3" key="1">
    <citation type="journal article" date="2011" name="Nat. Commun.">
        <title>Effector diversification within compartments of the Leptosphaeria maculans genome affected by Repeat-Induced Point mutations.</title>
        <authorList>
            <person name="Rouxel T."/>
            <person name="Grandaubert J."/>
            <person name="Hane J.K."/>
            <person name="Hoede C."/>
            <person name="van de Wouw A.P."/>
            <person name="Couloux A."/>
            <person name="Dominguez V."/>
            <person name="Anthouard V."/>
            <person name="Bally P."/>
            <person name="Bourras S."/>
            <person name="Cozijnsen A.J."/>
            <person name="Ciuffetti L.M."/>
            <person name="Degrave A."/>
            <person name="Dilmaghani A."/>
            <person name="Duret L."/>
            <person name="Fudal I."/>
            <person name="Goodwin S.B."/>
            <person name="Gout L."/>
            <person name="Glaser N."/>
            <person name="Linglin J."/>
            <person name="Kema G.H.J."/>
            <person name="Lapalu N."/>
            <person name="Lawrence C.B."/>
            <person name="May K."/>
            <person name="Meyer M."/>
            <person name="Ollivier B."/>
            <person name="Poulain J."/>
            <person name="Schoch C.L."/>
            <person name="Simon A."/>
            <person name="Spatafora J.W."/>
            <person name="Stachowiak A."/>
            <person name="Turgeon B.G."/>
            <person name="Tyler B.M."/>
            <person name="Vincent D."/>
            <person name="Weissenbach J."/>
            <person name="Amselem J."/>
            <person name="Quesneville H."/>
            <person name="Oliver R.P."/>
            <person name="Wincker P."/>
            <person name="Balesdent M.-H."/>
            <person name="Howlett B.J."/>
        </authorList>
    </citation>
    <scope>NUCLEOTIDE SEQUENCE [LARGE SCALE GENOMIC DNA]</scope>
    <source>
        <strain evidence="3">JN3 / isolate v23.1.3 / race Av1-4-5-6-7-8</strain>
    </source>
</reference>
<dbReference type="Proteomes" id="UP000002668">
    <property type="component" value="Genome"/>
</dbReference>
<protein>
    <submittedName>
        <fullName evidence="2">Predicted protein</fullName>
    </submittedName>
</protein>
<dbReference type="VEuPathDB" id="FungiDB:LEMA_P070190.1"/>
<dbReference type="OrthoDB" id="3780845at2759"/>
<name>E4ZJ80_LEPMJ</name>
<proteinExistence type="predicted"/>
<dbReference type="AlphaFoldDB" id="E4ZJ80"/>
<evidence type="ECO:0000256" key="1">
    <source>
        <dbReference type="SAM" id="MobiDB-lite"/>
    </source>
</evidence>
<dbReference type="InParanoid" id="E4ZJ80"/>
<keyword evidence="3" id="KW-1185">Reference proteome</keyword>